<accession>A0A915J4Q2</accession>
<keyword evidence="1" id="KW-1185">Reference proteome</keyword>
<sequence length="108" mass="11918">MVRWFISATSCCHVGPNLKLFVGFTGMRSKIFRPLGWGRANSGCGHHLLPMRKSRMACPAFVHFFGSVNCGRPLLAVTVVGGMAGVWAVLTDDLMMLKGELFNMKQEE</sequence>
<proteinExistence type="predicted"/>
<name>A0A915J4Q2_ROMCU</name>
<dbReference type="AlphaFoldDB" id="A0A915J4Q2"/>
<protein>
    <submittedName>
        <fullName evidence="2">Uncharacterized protein</fullName>
    </submittedName>
</protein>
<evidence type="ECO:0000313" key="1">
    <source>
        <dbReference type="Proteomes" id="UP000887565"/>
    </source>
</evidence>
<reference evidence="2" key="1">
    <citation type="submission" date="2022-11" db="UniProtKB">
        <authorList>
            <consortium name="WormBaseParasite"/>
        </authorList>
    </citation>
    <scope>IDENTIFICATION</scope>
</reference>
<dbReference type="Proteomes" id="UP000887565">
    <property type="component" value="Unplaced"/>
</dbReference>
<evidence type="ECO:0000313" key="2">
    <source>
        <dbReference type="WBParaSite" id="nRc.2.0.1.t21442-RA"/>
    </source>
</evidence>
<organism evidence="1 2">
    <name type="scientific">Romanomermis culicivorax</name>
    <name type="common">Nematode worm</name>
    <dbReference type="NCBI Taxonomy" id="13658"/>
    <lineage>
        <taxon>Eukaryota</taxon>
        <taxon>Metazoa</taxon>
        <taxon>Ecdysozoa</taxon>
        <taxon>Nematoda</taxon>
        <taxon>Enoplea</taxon>
        <taxon>Dorylaimia</taxon>
        <taxon>Mermithida</taxon>
        <taxon>Mermithoidea</taxon>
        <taxon>Mermithidae</taxon>
        <taxon>Romanomermis</taxon>
    </lineage>
</organism>
<dbReference type="WBParaSite" id="nRc.2.0.1.t21442-RA">
    <property type="protein sequence ID" value="nRc.2.0.1.t21442-RA"/>
    <property type="gene ID" value="nRc.2.0.1.g21442"/>
</dbReference>